<organism evidence="1 2">
    <name type="scientific">Onchocerca flexuosa</name>
    <dbReference type="NCBI Taxonomy" id="387005"/>
    <lineage>
        <taxon>Eukaryota</taxon>
        <taxon>Metazoa</taxon>
        <taxon>Ecdysozoa</taxon>
        <taxon>Nematoda</taxon>
        <taxon>Chromadorea</taxon>
        <taxon>Rhabditida</taxon>
        <taxon>Spirurina</taxon>
        <taxon>Spiruromorpha</taxon>
        <taxon>Filarioidea</taxon>
        <taxon>Onchocercidae</taxon>
        <taxon>Onchocerca</taxon>
    </lineage>
</organism>
<dbReference type="Proteomes" id="UP000242913">
    <property type="component" value="Unassembled WGS sequence"/>
</dbReference>
<reference evidence="1 2" key="1">
    <citation type="submission" date="2015-12" db="EMBL/GenBank/DDBJ databases">
        <title>Draft genome of the nematode, Onchocerca flexuosa.</title>
        <authorList>
            <person name="Mitreva M."/>
        </authorList>
    </citation>
    <scope>NUCLEOTIDE SEQUENCE [LARGE SCALE GENOMIC DNA]</scope>
    <source>
        <strain evidence="1">Red Deer</strain>
    </source>
</reference>
<keyword evidence="2" id="KW-1185">Reference proteome</keyword>
<evidence type="ECO:0000313" key="1">
    <source>
        <dbReference type="EMBL" id="OZC10771.1"/>
    </source>
</evidence>
<name>A0A238BZT0_9BILA</name>
<proteinExistence type="predicted"/>
<accession>A0A238BZT0</accession>
<evidence type="ECO:0000313" key="2">
    <source>
        <dbReference type="Proteomes" id="UP000242913"/>
    </source>
</evidence>
<dbReference type="AlphaFoldDB" id="A0A238BZT0"/>
<protein>
    <submittedName>
        <fullName evidence="1">Uncharacterized protein</fullName>
    </submittedName>
</protein>
<sequence length="19" mass="2172">MTTNDSEAQKNKDTETMNN</sequence>
<dbReference type="EMBL" id="KZ269984">
    <property type="protein sequence ID" value="OZC10771.1"/>
    <property type="molecule type" value="Genomic_DNA"/>
</dbReference>
<gene>
    <name evidence="1" type="ORF">X798_02194</name>
</gene>